<gene>
    <name evidence="1" type="ORF">G443_003340</name>
</gene>
<evidence type="ECO:0000313" key="1">
    <source>
        <dbReference type="EMBL" id="MCP2333070.1"/>
    </source>
</evidence>
<organism evidence="1 2">
    <name type="scientific">Actinoalloteichus caeruleus DSM 43889</name>
    <dbReference type="NCBI Taxonomy" id="1120930"/>
    <lineage>
        <taxon>Bacteria</taxon>
        <taxon>Bacillati</taxon>
        <taxon>Actinomycetota</taxon>
        <taxon>Actinomycetes</taxon>
        <taxon>Pseudonocardiales</taxon>
        <taxon>Pseudonocardiaceae</taxon>
        <taxon>Actinoalloteichus</taxon>
        <taxon>Actinoalloteichus cyanogriseus</taxon>
    </lineage>
</organism>
<reference evidence="1 2" key="1">
    <citation type="submission" date="2022-06" db="EMBL/GenBank/DDBJ databases">
        <title>Genomic Encyclopedia of Type Strains, Phase I: the one thousand microbial genomes (KMG-I) project.</title>
        <authorList>
            <person name="Kyrpides N."/>
        </authorList>
    </citation>
    <scope>NUCLEOTIDE SEQUENCE [LARGE SCALE GENOMIC DNA]</scope>
    <source>
        <strain evidence="1 2">DSM 43889</strain>
    </source>
</reference>
<comment type="caution">
    <text evidence="1">The sequence shown here is derived from an EMBL/GenBank/DDBJ whole genome shotgun (WGS) entry which is preliminary data.</text>
</comment>
<evidence type="ECO:0008006" key="3">
    <source>
        <dbReference type="Google" id="ProtNLM"/>
    </source>
</evidence>
<dbReference type="SUPFAM" id="SSF57938">
    <property type="entry name" value="DnaJ/Hsp40 cysteine-rich domain"/>
    <property type="match status" value="1"/>
</dbReference>
<protein>
    <recommendedName>
        <fullName evidence="3">CCHC-type domain-containing protein</fullName>
    </recommendedName>
</protein>
<dbReference type="InterPro" id="IPR036410">
    <property type="entry name" value="HSP_DnaJ_Cys-rich_dom_sf"/>
</dbReference>
<evidence type="ECO:0000313" key="2">
    <source>
        <dbReference type="Proteomes" id="UP000791080"/>
    </source>
</evidence>
<proteinExistence type="predicted"/>
<name>A0ABT1JKN0_ACTCY</name>
<dbReference type="EMBL" id="AUBJ02000001">
    <property type="protein sequence ID" value="MCP2333070.1"/>
    <property type="molecule type" value="Genomic_DNA"/>
</dbReference>
<sequence>MSKRREGSEPTARQSTMCHNCGGQGHLLEPVCAVIGGSGRSLPQLRPCRWCGESGRVPGLTPPT</sequence>
<accession>A0ABT1JKN0</accession>
<dbReference type="RefSeq" id="WP_035275363.1">
    <property type="nucleotide sequence ID" value="NZ_AUBJ02000001.1"/>
</dbReference>
<keyword evidence="2" id="KW-1185">Reference proteome</keyword>
<dbReference type="Proteomes" id="UP000791080">
    <property type="component" value="Unassembled WGS sequence"/>
</dbReference>